<organism evidence="4">
    <name type="scientific">Noctiluca scintillans</name>
    <name type="common">Sea sparkle</name>
    <name type="synonym">Red tide dinoflagellate</name>
    <dbReference type="NCBI Taxonomy" id="2966"/>
    <lineage>
        <taxon>Eukaryota</taxon>
        <taxon>Sar</taxon>
        <taxon>Alveolata</taxon>
        <taxon>Dinophyceae</taxon>
        <taxon>Noctilucales</taxon>
        <taxon>Noctilucaceae</taxon>
        <taxon>Noctiluca</taxon>
    </lineage>
</organism>
<proteinExistence type="inferred from homology"/>
<evidence type="ECO:0000256" key="1">
    <source>
        <dbReference type="ARBA" id="ARBA00007730"/>
    </source>
</evidence>
<dbReference type="GO" id="GO:0005783">
    <property type="term" value="C:endoplasmic reticulum"/>
    <property type="evidence" value="ECO:0007669"/>
    <property type="project" value="TreeGrafter"/>
</dbReference>
<dbReference type="Pfam" id="PF05118">
    <property type="entry name" value="Asp_Arg_Hydrox"/>
    <property type="match status" value="1"/>
</dbReference>
<dbReference type="PANTHER" id="PTHR12366">
    <property type="entry name" value="ASPARTYL/ASPARAGINYL BETA-HYDROXYLASE"/>
    <property type="match status" value="1"/>
</dbReference>
<gene>
    <name evidence="4" type="ORF">NSCI0253_LOCUS26829</name>
</gene>
<reference evidence="4" key="1">
    <citation type="submission" date="2021-01" db="EMBL/GenBank/DDBJ databases">
        <authorList>
            <person name="Corre E."/>
            <person name="Pelletier E."/>
            <person name="Niang G."/>
            <person name="Scheremetjew M."/>
            <person name="Finn R."/>
            <person name="Kale V."/>
            <person name="Holt S."/>
            <person name="Cochrane G."/>
            <person name="Meng A."/>
            <person name="Brown T."/>
            <person name="Cohen L."/>
        </authorList>
    </citation>
    <scope>NUCLEOTIDE SEQUENCE</scope>
</reference>
<evidence type="ECO:0000259" key="3">
    <source>
        <dbReference type="Pfam" id="PF05118"/>
    </source>
</evidence>
<dbReference type="AlphaFoldDB" id="A0A7S1AFD8"/>
<dbReference type="EMBL" id="HBFQ01037928">
    <property type="protein sequence ID" value="CAD8852479.1"/>
    <property type="molecule type" value="Transcribed_RNA"/>
</dbReference>
<evidence type="ECO:0000256" key="2">
    <source>
        <dbReference type="SAM" id="MobiDB-lite"/>
    </source>
</evidence>
<accession>A0A7S1AFD8</accession>
<evidence type="ECO:0000313" key="4">
    <source>
        <dbReference type="EMBL" id="CAD8852479.1"/>
    </source>
</evidence>
<dbReference type="SUPFAM" id="SSF51197">
    <property type="entry name" value="Clavaminate synthase-like"/>
    <property type="match status" value="1"/>
</dbReference>
<dbReference type="PANTHER" id="PTHR12366:SF32">
    <property type="entry name" value="ASPARTATE BETA-HYDROXYLASE ISOFORM X1"/>
    <property type="match status" value="1"/>
</dbReference>
<name>A0A7S1AFD8_NOCSC</name>
<dbReference type="InterPro" id="IPR039038">
    <property type="entry name" value="ASPH"/>
</dbReference>
<feature type="region of interest" description="Disordered" evidence="2">
    <location>
        <begin position="1"/>
        <end position="24"/>
    </location>
</feature>
<dbReference type="GO" id="GO:0062101">
    <property type="term" value="F:peptidyl-aspartic acid 3-dioxygenase activity"/>
    <property type="evidence" value="ECO:0007669"/>
    <property type="project" value="InterPro"/>
</dbReference>
<sequence length="360" mass="41159">MACDARPWSAETDNDSAESPPPHVDSALLKQRRRLETKIDKVLDDWFVLGIHRAGAKKFIQDRIANPDDAECSRLRHWWLLQLNGRVWAHGLPLMCHASENVPGLRSHHVWPSESLPWLHTVEGHFAQIREELLAARSDGVSRISGFQPYRDPVGAHREAAADGLGAEGVDRGAWNVLYLHLNHKRFDENCERFPATVRAIDEVFPRHYCHAFFSALTPGSHIMKHHGPSNRMLRTWLPICGMEGFRLRVGDTMVSPEEGKAFAWDHSFEHEAWHDGAETRIVLIVDVWHPDLTEPEVKFLRSLQNCRLRAGRALVEMSAGDRTHEEATYFEIVDRARHLLSSDDWWVINAERDPTTKAT</sequence>
<dbReference type="Gene3D" id="2.60.120.330">
    <property type="entry name" value="B-lactam Antibiotic, Isopenicillin N Synthase, Chain"/>
    <property type="match status" value="1"/>
</dbReference>
<dbReference type="InterPro" id="IPR027443">
    <property type="entry name" value="IPNS-like_sf"/>
</dbReference>
<dbReference type="InterPro" id="IPR007803">
    <property type="entry name" value="Asp/Arg/Pro-Hydrxlase"/>
</dbReference>
<comment type="similarity">
    <text evidence="1">Belongs to the aspartyl/asparaginyl beta-hydroxylase family.</text>
</comment>
<protein>
    <recommendedName>
        <fullName evidence="3">Aspartyl/asparaginy/proline hydroxylase domain-containing protein</fullName>
    </recommendedName>
</protein>
<feature type="domain" description="Aspartyl/asparaginy/proline hydroxylase" evidence="3">
    <location>
        <begin position="125"/>
        <end position="291"/>
    </location>
</feature>